<comment type="caution">
    <text evidence="3">The sequence shown here is derived from an EMBL/GenBank/DDBJ whole genome shotgun (WGS) entry which is preliminary data.</text>
</comment>
<protein>
    <submittedName>
        <fullName evidence="3">DUF2057 domain-containing protein</fullName>
    </submittedName>
</protein>
<evidence type="ECO:0000313" key="3">
    <source>
        <dbReference type="EMBL" id="MBC5849790.1"/>
    </source>
</evidence>
<dbReference type="PANTHER" id="PTHR38108">
    <property type="entry name" value="UPF0319 PROTEIN YCCT"/>
    <property type="match status" value="1"/>
</dbReference>
<sequence>MNVSTSVLVLLIGTLLSSSTVFASIDIKLSKDIELIATNGQEVGMRLFKKRQLELDNGLNQLVVRVEKLVRQSNGEFEKFNSDPVIITFEADDQMLLLDVDTVVNTVVEANKFNQKPSFLLTSQNGPVRFEQELLPRGPGITRDYDKEIFRYNSQRNIPIKKANIDSSFSQATSIIHTSSTSTESADSLKAIQLKYQALSDEQKKAFLSWAVSQ</sequence>
<evidence type="ECO:0000313" key="4">
    <source>
        <dbReference type="Proteomes" id="UP000615796"/>
    </source>
</evidence>
<gene>
    <name evidence="3" type="ORF">H8Q88_02305</name>
</gene>
<dbReference type="Pfam" id="PF09829">
    <property type="entry name" value="DUF2057"/>
    <property type="match status" value="1"/>
</dbReference>
<evidence type="ECO:0000256" key="1">
    <source>
        <dbReference type="ARBA" id="ARBA00008490"/>
    </source>
</evidence>
<reference evidence="3" key="1">
    <citation type="submission" date="2020-08" db="EMBL/GenBank/DDBJ databases">
        <title>Genome Sequencing and Pan-Genome Analysis of Migratory bird Vibrio Strains, Inner Mongolia.</title>
        <authorList>
            <person name="Zheng L."/>
        </authorList>
    </citation>
    <scope>NUCLEOTIDE SEQUENCE</scope>
    <source>
        <strain evidence="3">M13F</strain>
    </source>
</reference>
<name>A0A9X0R7M0_VIBME</name>
<comment type="similarity">
    <text evidence="1">Belongs to the UPF0319 family.</text>
</comment>
<proteinExistence type="inferred from homology"/>
<keyword evidence="2" id="KW-0732">Signal</keyword>
<keyword evidence="4" id="KW-1185">Reference proteome</keyword>
<organism evidence="3 4">
    <name type="scientific">Vibrio metschnikovii</name>
    <dbReference type="NCBI Taxonomy" id="28172"/>
    <lineage>
        <taxon>Bacteria</taxon>
        <taxon>Pseudomonadati</taxon>
        <taxon>Pseudomonadota</taxon>
        <taxon>Gammaproteobacteria</taxon>
        <taxon>Vibrionales</taxon>
        <taxon>Vibrionaceae</taxon>
        <taxon>Vibrio</taxon>
    </lineage>
</organism>
<dbReference type="PANTHER" id="PTHR38108:SF1">
    <property type="entry name" value="UPF0319 PROTEIN YCCT"/>
    <property type="match status" value="1"/>
</dbReference>
<dbReference type="Proteomes" id="UP000615796">
    <property type="component" value="Unassembled WGS sequence"/>
</dbReference>
<dbReference type="RefSeq" id="WP_187025184.1">
    <property type="nucleotide sequence ID" value="NZ_JACRUP010000001.1"/>
</dbReference>
<dbReference type="EMBL" id="JACRUP010000001">
    <property type="protein sequence ID" value="MBC5849790.1"/>
    <property type="molecule type" value="Genomic_DNA"/>
</dbReference>
<evidence type="ECO:0000256" key="2">
    <source>
        <dbReference type="ARBA" id="ARBA00022729"/>
    </source>
</evidence>
<dbReference type="InterPro" id="IPR018635">
    <property type="entry name" value="UPF0319"/>
</dbReference>
<accession>A0A9X0R7M0</accession>
<dbReference type="AlphaFoldDB" id="A0A9X0R7M0"/>